<proteinExistence type="predicted"/>
<gene>
    <name evidence="2" type="ORF">FOF46_10595</name>
</gene>
<evidence type="ECO:0000313" key="2">
    <source>
        <dbReference type="EMBL" id="TSE08911.1"/>
    </source>
</evidence>
<dbReference type="OrthoDB" id="1144910at2"/>
<evidence type="ECO:0000256" key="1">
    <source>
        <dbReference type="SAM" id="SignalP"/>
    </source>
</evidence>
<feature type="signal peptide" evidence="1">
    <location>
        <begin position="1"/>
        <end position="20"/>
    </location>
</feature>
<sequence>MKKKWYFAILITALATLVVIQQQTVVPNQEIVLEFVDIEVTSKEAQNAITIVKKQLQSIGVKNTRISKGLKDGKLKIAYYSDADVEYIKRILSEEQNVALDHVFYGQNENKNDKQFPLDQNSKDYNLDVYEIQKSTDSNADFNGKYVLEIKHERDGYSGDNTYSFIAIIDIDHINRLVKVAQKVNTNIAIAIDNTSRNTPEVRAGPIS</sequence>
<dbReference type="AlphaFoldDB" id="A0A554VLB1"/>
<keyword evidence="1" id="KW-0732">Signal</keyword>
<name>A0A554VLB1_9FLAO</name>
<dbReference type="Proteomes" id="UP000318833">
    <property type="component" value="Unassembled WGS sequence"/>
</dbReference>
<dbReference type="RefSeq" id="WP_143916444.1">
    <property type="nucleotide sequence ID" value="NZ_CANMIK010000019.1"/>
</dbReference>
<protein>
    <submittedName>
        <fullName evidence="2">Uncharacterized protein</fullName>
    </submittedName>
</protein>
<comment type="caution">
    <text evidence="2">The sequence shown here is derived from an EMBL/GenBank/DDBJ whole genome shotgun (WGS) entry which is preliminary data.</text>
</comment>
<feature type="chain" id="PRO_5021918993" evidence="1">
    <location>
        <begin position="21"/>
        <end position="208"/>
    </location>
</feature>
<dbReference type="EMBL" id="VLNR01000018">
    <property type="protein sequence ID" value="TSE08911.1"/>
    <property type="molecule type" value="Genomic_DNA"/>
</dbReference>
<reference evidence="2 3" key="1">
    <citation type="submission" date="2019-07" db="EMBL/GenBank/DDBJ databases">
        <title>The draft genome sequence of Aquimarina algiphila M91.</title>
        <authorList>
            <person name="Meng X."/>
        </authorList>
    </citation>
    <scope>NUCLEOTIDE SEQUENCE [LARGE SCALE GENOMIC DNA]</scope>
    <source>
        <strain evidence="2 3">M91</strain>
    </source>
</reference>
<keyword evidence="3" id="KW-1185">Reference proteome</keyword>
<organism evidence="2 3">
    <name type="scientific">Aquimarina algiphila</name>
    <dbReference type="NCBI Taxonomy" id="2047982"/>
    <lineage>
        <taxon>Bacteria</taxon>
        <taxon>Pseudomonadati</taxon>
        <taxon>Bacteroidota</taxon>
        <taxon>Flavobacteriia</taxon>
        <taxon>Flavobacteriales</taxon>
        <taxon>Flavobacteriaceae</taxon>
        <taxon>Aquimarina</taxon>
    </lineage>
</organism>
<evidence type="ECO:0000313" key="3">
    <source>
        <dbReference type="Proteomes" id="UP000318833"/>
    </source>
</evidence>
<accession>A0A554VLB1</accession>